<gene>
    <name evidence="2" type="ORF">OKA104_LOCUS34330</name>
</gene>
<sequence length="94" mass="9997">MFKLFAAGGSKIGVGLLVMIVTFSFAVIALAGGLLLIQVHRLYRQTGASLEQAQKEFQTAFVNNPTVRGAAREAATAGINEALRSDGSQQKPIY</sequence>
<keyword evidence="1" id="KW-0472">Membrane</keyword>
<keyword evidence="1" id="KW-1133">Transmembrane helix</keyword>
<dbReference type="AlphaFoldDB" id="A0A819TQH0"/>
<feature type="transmembrane region" description="Helical" evidence="1">
    <location>
        <begin position="12"/>
        <end position="37"/>
    </location>
</feature>
<accession>A0A819TQH0</accession>
<evidence type="ECO:0000313" key="3">
    <source>
        <dbReference type="Proteomes" id="UP000663881"/>
    </source>
</evidence>
<keyword evidence="1" id="KW-0812">Transmembrane</keyword>
<protein>
    <submittedName>
        <fullName evidence="2">Uncharacterized protein</fullName>
    </submittedName>
</protein>
<reference evidence="2" key="1">
    <citation type="submission" date="2021-02" db="EMBL/GenBank/DDBJ databases">
        <authorList>
            <person name="Nowell W R."/>
        </authorList>
    </citation>
    <scope>NUCLEOTIDE SEQUENCE</scope>
</reference>
<evidence type="ECO:0000256" key="1">
    <source>
        <dbReference type="SAM" id="Phobius"/>
    </source>
</evidence>
<proteinExistence type="predicted"/>
<dbReference type="Proteomes" id="UP000663881">
    <property type="component" value="Unassembled WGS sequence"/>
</dbReference>
<dbReference type="EMBL" id="CAJOAY010004619">
    <property type="protein sequence ID" value="CAF4076999.1"/>
    <property type="molecule type" value="Genomic_DNA"/>
</dbReference>
<organism evidence="2 3">
    <name type="scientific">Adineta steineri</name>
    <dbReference type="NCBI Taxonomy" id="433720"/>
    <lineage>
        <taxon>Eukaryota</taxon>
        <taxon>Metazoa</taxon>
        <taxon>Spiralia</taxon>
        <taxon>Gnathifera</taxon>
        <taxon>Rotifera</taxon>
        <taxon>Eurotatoria</taxon>
        <taxon>Bdelloidea</taxon>
        <taxon>Adinetida</taxon>
        <taxon>Adinetidae</taxon>
        <taxon>Adineta</taxon>
    </lineage>
</organism>
<name>A0A819TQH0_9BILA</name>
<comment type="caution">
    <text evidence="2">The sequence shown here is derived from an EMBL/GenBank/DDBJ whole genome shotgun (WGS) entry which is preliminary data.</text>
</comment>
<evidence type="ECO:0000313" key="2">
    <source>
        <dbReference type="EMBL" id="CAF4076999.1"/>
    </source>
</evidence>